<name>A0A8D4UUG0_9FIRM</name>
<gene>
    <name evidence="2" type="ORF">Dia5BBH33_11270</name>
</gene>
<dbReference type="GO" id="GO:0005524">
    <property type="term" value="F:ATP binding"/>
    <property type="evidence" value="ECO:0007669"/>
    <property type="project" value="InterPro"/>
</dbReference>
<dbReference type="InterPro" id="IPR018163">
    <property type="entry name" value="Thr/Ala-tRNA-synth_IIc_edit"/>
</dbReference>
<keyword evidence="3" id="KW-1185">Reference proteome</keyword>
<reference evidence="3" key="1">
    <citation type="submission" date="2019-05" db="EMBL/GenBank/DDBJ databases">
        <title>Complete genome sequencing of Dialister sp. strain 5BBH33.</title>
        <authorList>
            <person name="Sakamoto M."/>
            <person name="Murakami T."/>
            <person name="Mori H."/>
        </authorList>
    </citation>
    <scope>NUCLEOTIDE SEQUENCE [LARGE SCALE GENOMIC DNA]</scope>
    <source>
        <strain evidence="3">5BBH33</strain>
    </source>
</reference>
<dbReference type="PANTHER" id="PTHR10285">
    <property type="entry name" value="URIDINE KINASE"/>
    <property type="match status" value="1"/>
</dbReference>
<dbReference type="Gene3D" id="3.30.980.10">
    <property type="entry name" value="Threonyl-trna Synthetase, Chain A, domain 2"/>
    <property type="match status" value="1"/>
</dbReference>
<dbReference type="InterPro" id="IPR006083">
    <property type="entry name" value="PRK/URK"/>
</dbReference>
<dbReference type="CDD" id="cd02028">
    <property type="entry name" value="UMPK_like"/>
    <property type="match status" value="1"/>
</dbReference>
<organism evidence="2 3">
    <name type="scientific">Dialister hominis</name>
    <dbReference type="NCBI Taxonomy" id="2582419"/>
    <lineage>
        <taxon>Bacteria</taxon>
        <taxon>Bacillati</taxon>
        <taxon>Bacillota</taxon>
        <taxon>Negativicutes</taxon>
        <taxon>Veillonellales</taxon>
        <taxon>Veillonellaceae</taxon>
        <taxon>Dialister</taxon>
    </lineage>
</organism>
<dbReference type="AlphaFoldDB" id="A0A8D4UUG0"/>
<evidence type="ECO:0000259" key="1">
    <source>
        <dbReference type="Pfam" id="PF00485"/>
    </source>
</evidence>
<keyword evidence="2" id="KW-0808">Transferase</keyword>
<dbReference type="GeneID" id="92716342"/>
<dbReference type="RefSeq" id="WP_108849631.1">
    <property type="nucleotide sequence ID" value="NZ_AP019697.1"/>
</dbReference>
<dbReference type="GO" id="GO:0016301">
    <property type="term" value="F:kinase activity"/>
    <property type="evidence" value="ECO:0007669"/>
    <property type="project" value="UniProtKB-KW"/>
</dbReference>
<dbReference type="InterPro" id="IPR027417">
    <property type="entry name" value="P-loop_NTPase"/>
</dbReference>
<dbReference type="EMBL" id="AP019697">
    <property type="protein sequence ID" value="BBK25192.1"/>
    <property type="molecule type" value="Genomic_DNA"/>
</dbReference>
<dbReference type="OrthoDB" id="9764644at2"/>
<feature type="domain" description="Phosphoribulokinase/uridine kinase" evidence="1">
    <location>
        <begin position="287"/>
        <end position="479"/>
    </location>
</feature>
<protein>
    <submittedName>
        <fullName evidence="2">Nucleoside kinase</fullName>
    </submittedName>
</protein>
<dbReference type="SUPFAM" id="SSF55186">
    <property type="entry name" value="ThrRS/AlaRS common domain"/>
    <property type="match status" value="1"/>
</dbReference>
<dbReference type="KEGG" id="dho:Dia5BBH33_11270"/>
<keyword evidence="2" id="KW-0418">Kinase</keyword>
<dbReference type="Proteomes" id="UP000320585">
    <property type="component" value="Chromosome"/>
</dbReference>
<dbReference type="Gene3D" id="3.40.50.300">
    <property type="entry name" value="P-loop containing nucleotide triphosphate hydrolases"/>
    <property type="match status" value="1"/>
</dbReference>
<sequence length="549" mass="62259">MNITCEGKEYHFFDGATPQNLWNIVRGARKRTDAVVADFNGDIIDFQTPFPSDGAVKWISLESPKAHQAYLRSAIMLLVCAVKEVYGAKADVKIKHSLGKSIYCEFKDGHTPLQKELDILSERMRDIVKEGRDITKIIVGKSRAIAFLRMKGLQEDAELLSQLDIDHLDVDQCGKVIDYFFGPMLPDMSFVRQFILRSYAPGFLLRIPQPGEEELKFGEEDPLFARVFLESQNWSELIGCHNLAELNHAIDTGKIYDFIAIAEALHEKRLAELADTICEQKPNIRLVCIAGPSSSGKTTFMKRLIVHLRVNGVKPVMLSLDDYFRNRDEMNKEDWESPKALDISLFENTVSALLEGGEVHLPHFNFITGKKEMSEETVSLGKGQPILVEGLHALNPALTYFVPGYQCMRVYVSALTQLTINDHNRISTSDTRLLRRLVRDVQFRGNGAEHTLEVWDSVRQGEGKNIFHYQNRADVVFNSALLYEIPVLKKMAEPLLHDIRTESGAYAEAQRLLEFLRPFRELDVSVVPDNSLLREFVGYKGLGKSFLNH</sequence>
<evidence type="ECO:0000313" key="2">
    <source>
        <dbReference type="EMBL" id="BBK25192.1"/>
    </source>
</evidence>
<accession>A0A8D4UUG0</accession>
<proteinExistence type="predicted"/>
<dbReference type="SUPFAM" id="SSF52540">
    <property type="entry name" value="P-loop containing nucleoside triphosphate hydrolases"/>
    <property type="match status" value="1"/>
</dbReference>
<dbReference type="PRINTS" id="PR00988">
    <property type="entry name" value="URIDINKINASE"/>
</dbReference>
<dbReference type="Pfam" id="PF00485">
    <property type="entry name" value="PRK"/>
    <property type="match status" value="1"/>
</dbReference>
<evidence type="ECO:0000313" key="3">
    <source>
        <dbReference type="Proteomes" id="UP000320585"/>
    </source>
</evidence>